<dbReference type="NCBIfam" id="TIGR00179">
    <property type="entry name" value="murB"/>
    <property type="match status" value="1"/>
</dbReference>
<dbReference type="PANTHER" id="PTHR21071:SF4">
    <property type="entry name" value="UDP-N-ACETYLENOLPYRUVOYLGLUCOSAMINE REDUCTASE"/>
    <property type="match status" value="1"/>
</dbReference>
<evidence type="ECO:0000256" key="16">
    <source>
        <dbReference type="ARBA" id="ARBA00023306"/>
    </source>
</evidence>
<keyword evidence="13 20" id="KW-0133">Cell shape</keyword>
<evidence type="ECO:0000256" key="9">
    <source>
        <dbReference type="ARBA" id="ARBA00022618"/>
    </source>
</evidence>
<dbReference type="Gene3D" id="3.30.465.10">
    <property type="match status" value="1"/>
</dbReference>
<evidence type="ECO:0000256" key="7">
    <source>
        <dbReference type="ARBA" id="ARBA00015188"/>
    </source>
</evidence>
<feature type="active site" description="Proton donor" evidence="20">
    <location>
        <position position="233"/>
    </location>
</feature>
<evidence type="ECO:0000313" key="22">
    <source>
        <dbReference type="EMBL" id="OOF32692.1"/>
    </source>
</evidence>
<evidence type="ECO:0000256" key="17">
    <source>
        <dbReference type="ARBA" id="ARBA00023316"/>
    </source>
</evidence>
<feature type="active site" evidence="20">
    <location>
        <position position="329"/>
    </location>
</feature>
<dbReference type="PANTHER" id="PTHR21071">
    <property type="entry name" value="UDP-N-ACETYLENOLPYRUVOYLGLUCOSAMINE REDUCTASE"/>
    <property type="match status" value="1"/>
</dbReference>
<evidence type="ECO:0000256" key="6">
    <source>
        <dbReference type="ARBA" id="ARBA00012518"/>
    </source>
</evidence>
<keyword evidence="17 20" id="KW-0961">Cell wall biogenesis/degradation</keyword>
<feature type="active site" evidence="20">
    <location>
        <position position="163"/>
    </location>
</feature>
<reference evidence="23" key="1">
    <citation type="submission" date="2017-01" db="EMBL/GenBank/DDBJ databases">
        <title>Draft genome of the species Salinivibrio costicola subsp. alcaliphilus.</title>
        <authorList>
            <person name="Lopez-Hermoso C."/>
            <person name="De La Haba R."/>
            <person name="Sanchez-Porro C."/>
            <person name="Ventosa A."/>
        </authorList>
    </citation>
    <scope>NUCLEOTIDE SEQUENCE [LARGE SCALE GENOMIC DNA]</scope>
    <source>
        <strain evidence="23">CBH448</strain>
    </source>
</reference>
<comment type="caution">
    <text evidence="22">The sequence shown here is derived from an EMBL/GenBank/DDBJ whole genome shotgun (WGS) entry which is preliminary data.</text>
</comment>
<evidence type="ECO:0000256" key="19">
    <source>
        <dbReference type="ARBA" id="ARBA00048914"/>
    </source>
</evidence>
<comment type="similarity">
    <text evidence="5 20">Belongs to the MurB family.</text>
</comment>
<dbReference type="InterPro" id="IPR016166">
    <property type="entry name" value="FAD-bd_PCMH"/>
</dbReference>
<feature type="domain" description="FAD-binding PCMH-type" evidence="21">
    <location>
        <begin position="17"/>
        <end position="187"/>
    </location>
</feature>
<comment type="function">
    <text evidence="2 20">Cell wall formation.</text>
</comment>
<evidence type="ECO:0000256" key="18">
    <source>
        <dbReference type="ARBA" id="ARBA00031026"/>
    </source>
</evidence>
<keyword evidence="23" id="KW-1185">Reference proteome</keyword>
<dbReference type="PROSITE" id="PS51387">
    <property type="entry name" value="FAD_PCMH"/>
    <property type="match status" value="1"/>
</dbReference>
<evidence type="ECO:0000256" key="1">
    <source>
        <dbReference type="ARBA" id="ARBA00001974"/>
    </source>
</evidence>
<dbReference type="RefSeq" id="WP_021024457.1">
    <property type="nucleotide sequence ID" value="NZ_MUFR01000069.1"/>
</dbReference>
<dbReference type="EMBL" id="MUFR01000069">
    <property type="protein sequence ID" value="OOF32692.1"/>
    <property type="molecule type" value="Genomic_DNA"/>
</dbReference>
<proteinExistence type="inferred from homology"/>
<dbReference type="SUPFAM" id="SSF56194">
    <property type="entry name" value="Uridine diphospho-N-Acetylenolpyruvylglucosamine reductase, MurB, C-terminal domain"/>
    <property type="match status" value="1"/>
</dbReference>
<keyword evidence="16 20" id="KW-0131">Cell cycle</keyword>
<evidence type="ECO:0000256" key="12">
    <source>
        <dbReference type="ARBA" id="ARBA00022857"/>
    </source>
</evidence>
<dbReference type="InterPro" id="IPR011601">
    <property type="entry name" value="MurB_C"/>
</dbReference>
<sequence length="344" mass="37831">MKWLSDVSLTPHHTFGLPARAQAIVEAHCVQDLQEIWQASDYHNSPKLVVGEGSNLLFCQDFEGVVVLNRLKGITIDNHADHYLLHVGAGEPWHAFVAWSIDNAMPGLENLALIPGCVGAAPIQNIGAYGVEFAERCAYVDIYHPDTGNQRRLSCDECQFGYRDSIFKTPAMQGWVITQVGFRLDKAWKPVLKYGALAELDSQQATPKGIFDAVCAIRRAKLPDPSVCGNAGSFFKNPVLDSEQATKLKVSYPDVPLFSAPLGQKKVAAGWLIDQCGLKGKRQGGARVHPQQALVITNAENAISDDVIRLAKHVVSHVYTRFGVRLEHEVRLIDQQGETTLEAQ</sequence>
<gene>
    <name evidence="20" type="primary">murB</name>
    <name evidence="22" type="ORF">BZJ21_14785</name>
</gene>
<keyword evidence="14 20" id="KW-0573">Peptidoglycan synthesis</keyword>
<evidence type="ECO:0000256" key="4">
    <source>
        <dbReference type="ARBA" id="ARBA00004752"/>
    </source>
</evidence>
<evidence type="ECO:0000256" key="5">
    <source>
        <dbReference type="ARBA" id="ARBA00010485"/>
    </source>
</evidence>
<dbReference type="Pfam" id="PF01565">
    <property type="entry name" value="FAD_binding_4"/>
    <property type="match status" value="1"/>
</dbReference>
<dbReference type="EC" id="1.3.1.98" evidence="6 20"/>
<keyword evidence="8 20" id="KW-0963">Cytoplasm</keyword>
<dbReference type="InterPro" id="IPR016167">
    <property type="entry name" value="FAD-bd_PCMH_sub1"/>
</dbReference>
<dbReference type="Pfam" id="PF02873">
    <property type="entry name" value="MurB_C"/>
    <property type="match status" value="1"/>
</dbReference>
<comment type="pathway">
    <text evidence="4 20">Cell wall biogenesis; peptidoglycan biosynthesis.</text>
</comment>
<keyword evidence="9 20" id="KW-0132">Cell division</keyword>
<dbReference type="Gene3D" id="3.90.78.10">
    <property type="entry name" value="UDP-N-acetylenolpyruvoylglucosamine reductase, C-terminal domain"/>
    <property type="match status" value="1"/>
</dbReference>
<evidence type="ECO:0000256" key="11">
    <source>
        <dbReference type="ARBA" id="ARBA00022827"/>
    </source>
</evidence>
<name>A0ABX3KMA8_SALCS</name>
<dbReference type="InterPro" id="IPR036635">
    <property type="entry name" value="MurB_C_sf"/>
</dbReference>
<evidence type="ECO:0000256" key="8">
    <source>
        <dbReference type="ARBA" id="ARBA00022490"/>
    </source>
</evidence>
<dbReference type="Gene3D" id="3.30.43.10">
    <property type="entry name" value="Uridine Diphospho-n-acetylenolpyruvylglucosamine Reductase, domain 2"/>
    <property type="match status" value="1"/>
</dbReference>
<dbReference type="NCBIfam" id="NF000755">
    <property type="entry name" value="PRK00046.1"/>
    <property type="match status" value="1"/>
</dbReference>
<dbReference type="HAMAP" id="MF_00037">
    <property type="entry name" value="MurB"/>
    <property type="match status" value="1"/>
</dbReference>
<comment type="cofactor">
    <cofactor evidence="1 20">
        <name>FAD</name>
        <dbReference type="ChEBI" id="CHEBI:57692"/>
    </cofactor>
</comment>
<dbReference type="InterPro" id="IPR016169">
    <property type="entry name" value="FAD-bd_PCMH_sub2"/>
</dbReference>
<keyword evidence="11 20" id="KW-0274">FAD</keyword>
<dbReference type="InterPro" id="IPR036318">
    <property type="entry name" value="FAD-bd_PCMH-like_sf"/>
</dbReference>
<evidence type="ECO:0000256" key="14">
    <source>
        <dbReference type="ARBA" id="ARBA00022984"/>
    </source>
</evidence>
<evidence type="ECO:0000256" key="3">
    <source>
        <dbReference type="ARBA" id="ARBA00004496"/>
    </source>
</evidence>
<keyword evidence="15 20" id="KW-0560">Oxidoreductase</keyword>
<evidence type="ECO:0000256" key="2">
    <source>
        <dbReference type="ARBA" id="ARBA00003921"/>
    </source>
</evidence>
<protein>
    <recommendedName>
        <fullName evidence="7 20">UDP-N-acetylenolpyruvoylglucosamine reductase</fullName>
        <ecNumber evidence="6 20">1.3.1.98</ecNumber>
    </recommendedName>
    <alternativeName>
        <fullName evidence="18 20">UDP-N-acetylmuramate dehydrogenase</fullName>
    </alternativeName>
</protein>
<comment type="catalytic activity">
    <reaction evidence="19 20">
        <text>UDP-N-acetyl-alpha-D-muramate + NADP(+) = UDP-N-acetyl-3-O-(1-carboxyvinyl)-alpha-D-glucosamine + NADPH + H(+)</text>
        <dbReference type="Rhea" id="RHEA:12248"/>
        <dbReference type="ChEBI" id="CHEBI:15378"/>
        <dbReference type="ChEBI" id="CHEBI:57783"/>
        <dbReference type="ChEBI" id="CHEBI:58349"/>
        <dbReference type="ChEBI" id="CHEBI:68483"/>
        <dbReference type="ChEBI" id="CHEBI:70757"/>
        <dbReference type="EC" id="1.3.1.98"/>
    </reaction>
</comment>
<evidence type="ECO:0000313" key="23">
    <source>
        <dbReference type="Proteomes" id="UP000189431"/>
    </source>
</evidence>
<dbReference type="InterPro" id="IPR006094">
    <property type="entry name" value="Oxid_FAD_bind_N"/>
</dbReference>
<evidence type="ECO:0000256" key="13">
    <source>
        <dbReference type="ARBA" id="ARBA00022960"/>
    </source>
</evidence>
<evidence type="ECO:0000259" key="21">
    <source>
        <dbReference type="PROSITE" id="PS51387"/>
    </source>
</evidence>
<accession>A0ABX3KMA8</accession>
<organism evidence="22 23">
    <name type="scientific">Salinivibrio costicola subsp. alcaliphilus</name>
    <dbReference type="NCBI Taxonomy" id="272773"/>
    <lineage>
        <taxon>Bacteria</taxon>
        <taxon>Pseudomonadati</taxon>
        <taxon>Pseudomonadota</taxon>
        <taxon>Gammaproteobacteria</taxon>
        <taxon>Vibrionales</taxon>
        <taxon>Vibrionaceae</taxon>
        <taxon>Salinivibrio</taxon>
    </lineage>
</organism>
<dbReference type="SUPFAM" id="SSF56176">
    <property type="entry name" value="FAD-binding/transporter-associated domain-like"/>
    <property type="match status" value="1"/>
</dbReference>
<keyword evidence="10 20" id="KW-0285">Flavoprotein</keyword>
<comment type="subcellular location">
    <subcellularLocation>
        <location evidence="3 20">Cytoplasm</location>
    </subcellularLocation>
</comment>
<evidence type="ECO:0000256" key="20">
    <source>
        <dbReference type="HAMAP-Rule" id="MF_00037"/>
    </source>
</evidence>
<keyword evidence="12 20" id="KW-0521">NADP</keyword>
<evidence type="ECO:0000256" key="15">
    <source>
        <dbReference type="ARBA" id="ARBA00023002"/>
    </source>
</evidence>
<evidence type="ECO:0000256" key="10">
    <source>
        <dbReference type="ARBA" id="ARBA00022630"/>
    </source>
</evidence>
<dbReference type="Proteomes" id="UP000189431">
    <property type="component" value="Unassembled WGS sequence"/>
</dbReference>
<dbReference type="InterPro" id="IPR003170">
    <property type="entry name" value="MurB"/>
</dbReference>